<proteinExistence type="inferred from homology"/>
<evidence type="ECO:0000256" key="5">
    <source>
        <dbReference type="ARBA" id="ARBA00022771"/>
    </source>
</evidence>
<dbReference type="Pfam" id="PF23611">
    <property type="entry name" value="zf-C2H2_16"/>
    <property type="match status" value="2"/>
</dbReference>
<evidence type="ECO:0000256" key="8">
    <source>
        <dbReference type="ARBA" id="ARBA00023125"/>
    </source>
</evidence>
<comment type="caution">
    <text evidence="13">The sequence shown here is derived from an EMBL/GenBank/DDBJ whole genome shotgun (WGS) entry which is preliminary data.</text>
</comment>
<dbReference type="PANTHER" id="PTHR23235">
    <property type="entry name" value="KRUEPPEL-LIKE TRANSCRIPTION FACTOR"/>
    <property type="match status" value="1"/>
</dbReference>
<evidence type="ECO:0000256" key="11">
    <source>
        <dbReference type="PROSITE-ProRule" id="PRU00042"/>
    </source>
</evidence>
<dbReference type="GO" id="GO:0010468">
    <property type="term" value="P:regulation of gene expression"/>
    <property type="evidence" value="ECO:0007669"/>
    <property type="project" value="UniProtKB-ARBA"/>
</dbReference>
<organism evidence="13 14">
    <name type="scientific">Pan troglodytes</name>
    <name type="common">Chimpanzee</name>
    <dbReference type="NCBI Taxonomy" id="9598"/>
    <lineage>
        <taxon>Eukaryota</taxon>
        <taxon>Metazoa</taxon>
        <taxon>Chordata</taxon>
        <taxon>Craniata</taxon>
        <taxon>Vertebrata</taxon>
        <taxon>Euteleostomi</taxon>
        <taxon>Mammalia</taxon>
        <taxon>Eutheria</taxon>
        <taxon>Euarchontoglires</taxon>
        <taxon>Primates</taxon>
        <taxon>Haplorrhini</taxon>
        <taxon>Catarrhini</taxon>
        <taxon>Hominidae</taxon>
        <taxon>Pan</taxon>
    </lineage>
</organism>
<dbReference type="AlphaFoldDB" id="A0A2J8MJ93"/>
<dbReference type="FunFam" id="3.30.160.60:FF:000223">
    <property type="entry name" value="zinc finger protein 64 isoform X1"/>
    <property type="match status" value="1"/>
</dbReference>
<dbReference type="InterPro" id="IPR056438">
    <property type="entry name" value="Znf-C2H2_CTCF"/>
</dbReference>
<dbReference type="EMBL" id="NBAG03000253">
    <property type="protein sequence ID" value="PNI59583.1"/>
    <property type="molecule type" value="Genomic_DNA"/>
</dbReference>
<keyword evidence="8" id="KW-0238">DNA-binding</keyword>
<dbReference type="SMART" id="SM00355">
    <property type="entry name" value="ZnF_C2H2"/>
    <property type="match status" value="4"/>
</dbReference>
<keyword evidence="6" id="KW-0862">Zinc</keyword>
<keyword evidence="7" id="KW-0805">Transcription regulation</keyword>
<evidence type="ECO:0000256" key="6">
    <source>
        <dbReference type="ARBA" id="ARBA00022833"/>
    </source>
</evidence>
<dbReference type="GO" id="GO:0008270">
    <property type="term" value="F:zinc ion binding"/>
    <property type="evidence" value="ECO:0007669"/>
    <property type="project" value="UniProtKB-KW"/>
</dbReference>
<feature type="domain" description="C2H2-type" evidence="12">
    <location>
        <begin position="189"/>
        <end position="216"/>
    </location>
</feature>
<dbReference type="SUPFAM" id="SSF57667">
    <property type="entry name" value="beta-beta-alpha zinc fingers"/>
    <property type="match status" value="2"/>
</dbReference>
<accession>A0A2J8MJ93</accession>
<keyword evidence="3" id="KW-0479">Metal-binding</keyword>
<dbReference type="FunFam" id="3.30.160.60:FF:001662">
    <property type="entry name" value="Zinc finger protein 64"/>
    <property type="match status" value="1"/>
</dbReference>
<dbReference type="PROSITE" id="PS50157">
    <property type="entry name" value="ZINC_FINGER_C2H2_2"/>
    <property type="match status" value="4"/>
</dbReference>
<evidence type="ECO:0000256" key="1">
    <source>
        <dbReference type="ARBA" id="ARBA00004123"/>
    </source>
</evidence>
<dbReference type="GO" id="GO:0003677">
    <property type="term" value="F:DNA binding"/>
    <property type="evidence" value="ECO:0007669"/>
    <property type="project" value="UniProtKB-KW"/>
</dbReference>
<feature type="domain" description="C2H2-type" evidence="12">
    <location>
        <begin position="161"/>
        <end position="188"/>
    </location>
</feature>
<dbReference type="Gene3D" id="3.30.160.60">
    <property type="entry name" value="Classic Zinc Finger"/>
    <property type="match status" value="4"/>
</dbReference>
<feature type="domain" description="C2H2-type" evidence="12">
    <location>
        <begin position="102"/>
        <end position="132"/>
    </location>
</feature>
<dbReference type="PANTHER" id="PTHR23235:SF120">
    <property type="entry name" value="KRUPPEL-LIKE FACTOR 15"/>
    <property type="match status" value="1"/>
</dbReference>
<keyword evidence="5 11" id="KW-0863">Zinc-finger</keyword>
<keyword evidence="10" id="KW-0539">Nucleus</keyword>
<dbReference type="Proteomes" id="UP000236370">
    <property type="component" value="Unassembled WGS sequence"/>
</dbReference>
<evidence type="ECO:0000259" key="12">
    <source>
        <dbReference type="PROSITE" id="PS50157"/>
    </source>
</evidence>
<feature type="non-terminal residue" evidence="13">
    <location>
        <position position="221"/>
    </location>
</feature>
<dbReference type="Pfam" id="PF00096">
    <property type="entry name" value="zf-C2H2"/>
    <property type="match status" value="1"/>
</dbReference>
<evidence type="ECO:0000256" key="3">
    <source>
        <dbReference type="ARBA" id="ARBA00022723"/>
    </source>
</evidence>
<sequence>VRGHPSPRPPWHWASAARLEGGFLPWGYVSNALSREGLTEERTFERRPEEWEGASCAASELDDDVPKANCLSTESTDTPKAPVITLPSEAREQMATLGERTFNCCYPGCHFKTVHGMKDLDRHLRIHTGDKPHKCEFCDKCFSRKDNLTMHMRCHTSVKPHKCHLCDYAAVDSSSLKKHLRIHSDERPYKCQLCPYASRNSSQLTVHLRSHTGDTPFQCWL</sequence>
<dbReference type="GO" id="GO:0005634">
    <property type="term" value="C:nucleus"/>
    <property type="evidence" value="ECO:0007669"/>
    <property type="project" value="UniProtKB-SubCell"/>
</dbReference>
<evidence type="ECO:0000313" key="13">
    <source>
        <dbReference type="EMBL" id="PNI59583.1"/>
    </source>
</evidence>
<dbReference type="FunFam" id="3.30.160.60:FF:001010">
    <property type="entry name" value="zinc finger protein 64 isoform X3"/>
    <property type="match status" value="1"/>
</dbReference>
<evidence type="ECO:0000256" key="10">
    <source>
        <dbReference type="ARBA" id="ARBA00023242"/>
    </source>
</evidence>
<comment type="subcellular location">
    <subcellularLocation>
        <location evidence="1">Nucleus</location>
    </subcellularLocation>
</comment>
<evidence type="ECO:0000256" key="2">
    <source>
        <dbReference type="ARBA" id="ARBA00006991"/>
    </source>
</evidence>
<dbReference type="PROSITE" id="PS00028">
    <property type="entry name" value="ZINC_FINGER_C2H2_1"/>
    <property type="match status" value="1"/>
</dbReference>
<evidence type="ECO:0000256" key="9">
    <source>
        <dbReference type="ARBA" id="ARBA00023163"/>
    </source>
</evidence>
<reference evidence="13 14" key="1">
    <citation type="submission" date="2017-12" db="EMBL/GenBank/DDBJ databases">
        <title>High-resolution comparative analysis of great ape genomes.</title>
        <authorList>
            <person name="Pollen A."/>
            <person name="Hastie A."/>
            <person name="Hormozdiari F."/>
            <person name="Dougherty M."/>
            <person name="Liu R."/>
            <person name="Chaisson M."/>
            <person name="Hoppe E."/>
            <person name="Hill C."/>
            <person name="Pang A."/>
            <person name="Hillier L."/>
            <person name="Baker C."/>
            <person name="Armstrong J."/>
            <person name="Shendure J."/>
            <person name="Paten B."/>
            <person name="Wilson R."/>
            <person name="Chao H."/>
            <person name="Schneider V."/>
            <person name="Ventura M."/>
            <person name="Kronenberg Z."/>
            <person name="Murali S."/>
            <person name="Gordon D."/>
            <person name="Cantsilieris S."/>
            <person name="Munson K."/>
            <person name="Nelson B."/>
            <person name="Raja A."/>
            <person name="Underwood J."/>
            <person name="Diekhans M."/>
            <person name="Fiddes I."/>
            <person name="Haussler D."/>
            <person name="Eichler E."/>
        </authorList>
    </citation>
    <scope>NUCLEOTIDE SEQUENCE [LARGE SCALE GENOMIC DNA]</scope>
    <source>
        <strain evidence="13">Yerkes chimp pedigree #C0471</strain>
    </source>
</reference>
<evidence type="ECO:0000313" key="14">
    <source>
        <dbReference type="Proteomes" id="UP000236370"/>
    </source>
</evidence>
<protein>
    <submittedName>
        <fullName evidence="13">ZFP64 isoform 9</fullName>
    </submittedName>
</protein>
<feature type="domain" description="C2H2-type" evidence="12">
    <location>
        <begin position="133"/>
        <end position="160"/>
    </location>
</feature>
<evidence type="ECO:0000256" key="7">
    <source>
        <dbReference type="ARBA" id="ARBA00023015"/>
    </source>
</evidence>
<name>A0A2J8MJ93_PANTR</name>
<gene>
    <name evidence="13" type="ORF">CK820_G0019829</name>
</gene>
<evidence type="ECO:0000256" key="4">
    <source>
        <dbReference type="ARBA" id="ARBA00022737"/>
    </source>
</evidence>
<comment type="similarity">
    <text evidence="2">Belongs to the krueppel C2H2-type zinc-finger protein family.</text>
</comment>
<dbReference type="InterPro" id="IPR013087">
    <property type="entry name" value="Znf_C2H2_type"/>
</dbReference>
<keyword evidence="4" id="KW-0677">Repeat</keyword>
<keyword evidence="9" id="KW-0804">Transcription</keyword>
<feature type="non-terminal residue" evidence="13">
    <location>
        <position position="1"/>
    </location>
</feature>
<dbReference type="InterPro" id="IPR036236">
    <property type="entry name" value="Znf_C2H2_sf"/>
</dbReference>